<evidence type="ECO:0000313" key="1">
    <source>
        <dbReference type="EMBL" id="KAJ3480434.1"/>
    </source>
</evidence>
<dbReference type="EMBL" id="JANAWD010000375">
    <property type="protein sequence ID" value="KAJ3480434.1"/>
    <property type="molecule type" value="Genomic_DNA"/>
</dbReference>
<accession>A0AAD5YGA5</accession>
<name>A0AAD5YGA5_9APHY</name>
<protein>
    <recommendedName>
        <fullName evidence="3">MYND-type domain-containing protein</fullName>
    </recommendedName>
</protein>
<proteinExistence type="predicted"/>
<organism evidence="1 2">
    <name type="scientific">Meripilus lineatus</name>
    <dbReference type="NCBI Taxonomy" id="2056292"/>
    <lineage>
        <taxon>Eukaryota</taxon>
        <taxon>Fungi</taxon>
        <taxon>Dikarya</taxon>
        <taxon>Basidiomycota</taxon>
        <taxon>Agaricomycotina</taxon>
        <taxon>Agaricomycetes</taxon>
        <taxon>Polyporales</taxon>
        <taxon>Meripilaceae</taxon>
        <taxon>Meripilus</taxon>
    </lineage>
</organism>
<evidence type="ECO:0008006" key="3">
    <source>
        <dbReference type="Google" id="ProtNLM"/>
    </source>
</evidence>
<dbReference type="Proteomes" id="UP001212997">
    <property type="component" value="Unassembled WGS sequence"/>
</dbReference>
<comment type="caution">
    <text evidence="1">The sequence shown here is derived from an EMBL/GenBank/DDBJ whole genome shotgun (WGS) entry which is preliminary data.</text>
</comment>
<reference evidence="1" key="1">
    <citation type="submission" date="2022-07" db="EMBL/GenBank/DDBJ databases">
        <title>Genome Sequence of Physisporinus lineatus.</title>
        <authorList>
            <person name="Buettner E."/>
        </authorList>
    </citation>
    <scope>NUCLEOTIDE SEQUENCE</scope>
    <source>
        <strain evidence="1">VT162</strain>
    </source>
</reference>
<sequence length="888" mass="99826">MNVPESTSDPTSTSLLTPEQYASMFAKRPQMAPAILRRALADNSPTFPNIVEGLEMLMKGEDASDKLKIYEHKISDVAMKLASDKTLYQSRELRTALGFRSFQNTLLLLRFATQTLELLLAILRWRYSEYIAHSERMLSLPPKLFRVIWDHRDLLRYDREVRAYRRSGRDHNPAISFPQIFGSLVVVWTVLHNRVRSRLPPLDSLHIHILLFIWAYGPRHAPVLHRGVLATLTTYFIAPGGMDWVITDVINSTDATKILPDDLVSRLISSLQSPQELNENLRAYTMLINRLIVYSGTLQRVRSDSARGPGLAESLCIACQRQLCSGDIAFDDSILETFVRDLALLLQQETHSGVLSLIRLTNCTQSVILVGRGLVVAAEQDDPDLYDIVSPLLTWDISPSHQSSDISVSFRAELARICSSPWSNIHTELTKLANRDDKRVAKYAIQIWESFGAITGLTEATADAALQRQKDNLIQIMESGYRSSKAQGCCWHGCVCTGVPPRHPLRVCTGCQAYMYCSTKCQKRGWLELVLIASSNVLPKVTTSESICTSVIMSLSEGSSSPTSSPTPEQYASLFLTQPQMAPVYLRRAFTDKGPNFRDMMCGLAILSNSTVSERLNIFVHKIPDAIMSLASDVALYQSRELRTDLGFRYTSFLMRYLAVMMTSLLDEVKMHPGFLDSAERILKLAPRLFQVLWDYRKLLRYDREVREHQWAGRDYGSGQSFIEASGTCVVVLTLLHKQIRSEAPPINSLQAQLLLFIWIYGPRHATGFQGDVLDALTTLVVTVDRMNIFVKDAISSTDSTKIDSDDLQTRILKLLQSSQELDGSLRACFILIQRLSSVPGTLPRIERDPFRGDGLAKSMCIACQRQLCSGDIEYDDSVLESCLRAFQ</sequence>
<gene>
    <name evidence="1" type="ORF">NLI96_g8349</name>
</gene>
<keyword evidence="2" id="KW-1185">Reference proteome</keyword>
<dbReference type="AlphaFoldDB" id="A0AAD5YGA5"/>
<evidence type="ECO:0000313" key="2">
    <source>
        <dbReference type="Proteomes" id="UP001212997"/>
    </source>
</evidence>